<dbReference type="Pfam" id="PF13358">
    <property type="entry name" value="DDE_3"/>
    <property type="match status" value="1"/>
</dbReference>
<evidence type="ECO:0000259" key="1">
    <source>
        <dbReference type="Pfam" id="PF13358"/>
    </source>
</evidence>
<reference evidence="2" key="1">
    <citation type="journal article" date="2019" name="Environ. Microbiol.">
        <title>Fungal ecological strategies reflected in gene transcription - a case study of two litter decomposers.</title>
        <authorList>
            <person name="Barbi F."/>
            <person name="Kohler A."/>
            <person name="Barry K."/>
            <person name="Baskaran P."/>
            <person name="Daum C."/>
            <person name="Fauchery L."/>
            <person name="Ihrmark K."/>
            <person name="Kuo A."/>
            <person name="LaButti K."/>
            <person name="Lipzen A."/>
            <person name="Morin E."/>
            <person name="Grigoriev I.V."/>
            <person name="Henrissat B."/>
            <person name="Lindahl B."/>
            <person name="Martin F."/>
        </authorList>
    </citation>
    <scope>NUCLEOTIDE SEQUENCE</scope>
    <source>
        <strain evidence="2">JB14</strain>
    </source>
</reference>
<dbReference type="InterPro" id="IPR038717">
    <property type="entry name" value="Tc1-like_DDE_dom"/>
</dbReference>
<feature type="non-terminal residue" evidence="2">
    <location>
        <position position="95"/>
    </location>
</feature>
<dbReference type="InterPro" id="IPR036397">
    <property type="entry name" value="RNaseH_sf"/>
</dbReference>
<protein>
    <recommendedName>
        <fullName evidence="1">Tc1-like transposase DDE domain-containing protein</fullName>
    </recommendedName>
</protein>
<evidence type="ECO:0000313" key="2">
    <source>
        <dbReference type="EMBL" id="KAE9385446.1"/>
    </source>
</evidence>
<proteinExistence type="predicted"/>
<evidence type="ECO:0000313" key="3">
    <source>
        <dbReference type="Proteomes" id="UP000799118"/>
    </source>
</evidence>
<dbReference type="EMBL" id="ML769985">
    <property type="protein sequence ID" value="KAE9385446.1"/>
    <property type="molecule type" value="Genomic_DNA"/>
</dbReference>
<feature type="domain" description="Tc1-like transposase DDE" evidence="1">
    <location>
        <begin position="18"/>
        <end position="94"/>
    </location>
</feature>
<dbReference type="GO" id="GO:0003676">
    <property type="term" value="F:nucleic acid binding"/>
    <property type="evidence" value="ECO:0007669"/>
    <property type="project" value="InterPro"/>
</dbReference>
<dbReference type="Proteomes" id="UP000799118">
    <property type="component" value="Unassembled WGS sequence"/>
</dbReference>
<feature type="non-terminal residue" evidence="2">
    <location>
        <position position="1"/>
    </location>
</feature>
<sequence>LLVLEYLGGKGGGMNAKRCQDQVLQGCFLHFWKDMESERKGVYFQQHGALSHKAKTTLKWLNSHGIFIFPQLPSSPDLSPIEPVWHKLKTHLRAQ</sequence>
<gene>
    <name evidence="2" type="ORF">BT96DRAFT_759168</name>
</gene>
<name>A0A6A4GIQ9_9AGAR</name>
<dbReference type="Gene3D" id="3.30.420.10">
    <property type="entry name" value="Ribonuclease H-like superfamily/Ribonuclease H"/>
    <property type="match status" value="1"/>
</dbReference>
<dbReference type="AlphaFoldDB" id="A0A6A4GIQ9"/>
<accession>A0A6A4GIQ9</accession>
<dbReference type="OrthoDB" id="2417635at2759"/>
<organism evidence="2 3">
    <name type="scientific">Gymnopus androsaceus JB14</name>
    <dbReference type="NCBI Taxonomy" id="1447944"/>
    <lineage>
        <taxon>Eukaryota</taxon>
        <taxon>Fungi</taxon>
        <taxon>Dikarya</taxon>
        <taxon>Basidiomycota</taxon>
        <taxon>Agaricomycotina</taxon>
        <taxon>Agaricomycetes</taxon>
        <taxon>Agaricomycetidae</taxon>
        <taxon>Agaricales</taxon>
        <taxon>Marasmiineae</taxon>
        <taxon>Omphalotaceae</taxon>
        <taxon>Gymnopus</taxon>
    </lineage>
</organism>
<keyword evidence="3" id="KW-1185">Reference proteome</keyword>